<dbReference type="OrthoDB" id="3795517at2759"/>
<gene>
    <name evidence="2" type="ORF">K458DRAFT_410827</name>
</gene>
<reference evidence="2" key="1">
    <citation type="journal article" date="2020" name="Stud. Mycol.">
        <title>101 Dothideomycetes genomes: a test case for predicting lifestyles and emergence of pathogens.</title>
        <authorList>
            <person name="Haridas S."/>
            <person name="Albert R."/>
            <person name="Binder M."/>
            <person name="Bloem J."/>
            <person name="Labutti K."/>
            <person name="Salamov A."/>
            <person name="Andreopoulos B."/>
            <person name="Baker S."/>
            <person name="Barry K."/>
            <person name="Bills G."/>
            <person name="Bluhm B."/>
            <person name="Cannon C."/>
            <person name="Castanera R."/>
            <person name="Culley D."/>
            <person name="Daum C."/>
            <person name="Ezra D."/>
            <person name="Gonzalez J."/>
            <person name="Henrissat B."/>
            <person name="Kuo A."/>
            <person name="Liang C."/>
            <person name="Lipzen A."/>
            <person name="Lutzoni F."/>
            <person name="Magnuson J."/>
            <person name="Mondo S."/>
            <person name="Nolan M."/>
            <person name="Ohm R."/>
            <person name="Pangilinan J."/>
            <person name="Park H.-J."/>
            <person name="Ramirez L."/>
            <person name="Alfaro M."/>
            <person name="Sun H."/>
            <person name="Tritt A."/>
            <person name="Yoshinaga Y."/>
            <person name="Zwiers L.-H."/>
            <person name="Turgeon B."/>
            <person name="Goodwin S."/>
            <person name="Spatafora J."/>
            <person name="Crous P."/>
            <person name="Grigoriev I."/>
        </authorList>
    </citation>
    <scope>NUCLEOTIDE SEQUENCE</scope>
    <source>
        <strain evidence="2">CBS 122367</strain>
    </source>
</reference>
<feature type="region of interest" description="Disordered" evidence="1">
    <location>
        <begin position="483"/>
        <end position="543"/>
    </location>
</feature>
<dbReference type="Proteomes" id="UP000799291">
    <property type="component" value="Unassembled WGS sequence"/>
</dbReference>
<dbReference type="AlphaFoldDB" id="A0A6G1ID99"/>
<proteinExistence type="predicted"/>
<organism evidence="2 3">
    <name type="scientific">Lentithecium fluviatile CBS 122367</name>
    <dbReference type="NCBI Taxonomy" id="1168545"/>
    <lineage>
        <taxon>Eukaryota</taxon>
        <taxon>Fungi</taxon>
        <taxon>Dikarya</taxon>
        <taxon>Ascomycota</taxon>
        <taxon>Pezizomycotina</taxon>
        <taxon>Dothideomycetes</taxon>
        <taxon>Pleosporomycetidae</taxon>
        <taxon>Pleosporales</taxon>
        <taxon>Massarineae</taxon>
        <taxon>Lentitheciaceae</taxon>
        <taxon>Lentithecium</taxon>
    </lineage>
</organism>
<feature type="compositionally biased region" description="Low complexity" evidence="1">
    <location>
        <begin position="515"/>
        <end position="533"/>
    </location>
</feature>
<name>A0A6G1ID99_9PLEO</name>
<feature type="compositionally biased region" description="Polar residues" evidence="1">
    <location>
        <begin position="1"/>
        <end position="10"/>
    </location>
</feature>
<feature type="compositionally biased region" description="Polar residues" evidence="1">
    <location>
        <begin position="483"/>
        <end position="498"/>
    </location>
</feature>
<evidence type="ECO:0000313" key="3">
    <source>
        <dbReference type="Proteomes" id="UP000799291"/>
    </source>
</evidence>
<evidence type="ECO:0000256" key="1">
    <source>
        <dbReference type="SAM" id="MobiDB-lite"/>
    </source>
</evidence>
<evidence type="ECO:0000313" key="2">
    <source>
        <dbReference type="EMBL" id="KAF2676010.1"/>
    </source>
</evidence>
<dbReference type="EMBL" id="MU005642">
    <property type="protein sequence ID" value="KAF2676010.1"/>
    <property type="molecule type" value="Genomic_DNA"/>
</dbReference>
<feature type="region of interest" description="Disordered" evidence="1">
    <location>
        <begin position="415"/>
        <end position="443"/>
    </location>
</feature>
<feature type="compositionally biased region" description="Basic and acidic residues" evidence="1">
    <location>
        <begin position="415"/>
        <end position="432"/>
    </location>
</feature>
<protein>
    <submittedName>
        <fullName evidence="2">Uncharacterized protein</fullName>
    </submittedName>
</protein>
<feature type="region of interest" description="Disordered" evidence="1">
    <location>
        <begin position="1"/>
        <end position="40"/>
    </location>
</feature>
<accession>A0A6G1ID99</accession>
<sequence length="740" mass="83518">MDFTHSSMEYSRTDAYAPTNEWKVPGSSPVPQQQHQHQHQQYDEDVDMTHFEDYNDQGSNHLTDCSINSFSGGQGYNFPNFPLFAPPRTSMNPQNGVEYEYGPQHNAMKLQPDGGYCPPTYVAYPQQVVDQSTVVQRAPATYQFQRPRKPSELSTAVQKLQAQYGVPGDDELVYQSLAAPEPLQALEYPHAQSYLEHRDAAQPPSLPTIKSLPVYDFTFSDPEPICFTAVELITFLPMLCRSKWVVERLINNGLSNTVHLEIHSTHRWTNSYKDGVSLNTVANGYMDAMRGGTLWRAMPKEQQSTWTRKSHKVPNDWKSSVVMNDFVPDRVIYRQNHPKVPVPVTFKVLLQHVKKVPQGDDTADLTRAIDFALGNQKPNGGEWMYPDDLKPILNHIGRTKITANHQDRAVAQRYERKLANKKNGTEGEKEMATRGYKKPSKMRTSQAIEPVIASVIHQQQQRTRTPLPIPQVNDGFTQRLQEQLWQQRSPQGSPVSRNPTHDEGAGRQPSPYQPSPQMQPQQQQIPAMAQTPPRQDRTVPQPRPYITGELIRNTGLSPNIPESDVGVKIMRFTRRPDQIYKDWLWTEQDAEQIKQPLIPGLFGNHRGTIAAAPQGNGSSHGEVFQLNMDAFNNTIYWDSNSPVFDPKLASRGMTKDEWEVLLGCPAPAHIPVQGPYPQLSVQDNQWIDSLHHVNIEHLLASNIPGSSAHLEVTEEQMRGHSASDLLRYCAEADDGADDTG</sequence>
<keyword evidence="3" id="KW-1185">Reference proteome</keyword>